<sequence length="418" mass="46908">MVNNKLLLVTLVGSVLFGCTGCREASEKQYGANQSNTELLKASPDTHLILNHKASTSSRDNKERQINSVKKMIKGNSLPTRSVVHKPSKPVRGIYVSGWIAGSKKRLDQLLALMDKTDLNTMVIDVKNDYGKLTYRSNLAQIQSIGADSNPVIADIQQLISRLKEKNIYVIGRIVTFKDPLYARNYPAMALQAKSGGVWHDSQGHAWLDPYQPGVHFYNQAIAKEAAEFGFDEIQFDYVRFPDNGAKVDKEVQYYARNNKTKAEIIGVFLHNARESVHAAGARISADVFGLVTSADNDMGIGQTWRTVTSSVDVISPMIYPSHYSEGMYGVRQPDLNPAAIIKHAMKDAQQRNAVIQKEGRQRPAEIRPWLQSFTATWIHPHQRYNAEQVLKQVEAVKAQGIKQYLLWSSNCKYDYHS</sequence>
<dbReference type="InterPro" id="IPR052177">
    <property type="entry name" value="Divisome_Glycosyl_Hydrolase"/>
</dbReference>
<reference evidence="1 2" key="1">
    <citation type="submission" date="2018-11" db="EMBL/GenBank/DDBJ databases">
        <title>Complete genome sequence of Paenibacillus baekrokdamisoli strain KCTC 33723.</title>
        <authorList>
            <person name="Kang S.W."/>
            <person name="Lee K.C."/>
            <person name="Kim K.K."/>
            <person name="Kim J.S."/>
            <person name="Kim D.S."/>
            <person name="Ko S.H."/>
            <person name="Yang S.H."/>
            <person name="Lee J.S."/>
        </authorList>
    </citation>
    <scope>NUCLEOTIDE SEQUENCE [LARGE SCALE GENOMIC DNA]</scope>
    <source>
        <strain evidence="1 2">KCTC 33723</strain>
    </source>
</reference>
<protein>
    <submittedName>
        <fullName evidence="1">Uncharacterized protein</fullName>
    </submittedName>
</protein>
<keyword evidence="2" id="KW-1185">Reference proteome</keyword>
<dbReference type="PANTHER" id="PTHR43405">
    <property type="entry name" value="GLYCOSYL HYDROLASE DIGH"/>
    <property type="match status" value="1"/>
</dbReference>
<name>A0A3G9JGX4_9BACL</name>
<dbReference type="InterPro" id="IPR017853">
    <property type="entry name" value="GH"/>
</dbReference>
<dbReference type="InterPro" id="IPR025275">
    <property type="entry name" value="DUF4015"/>
</dbReference>
<proteinExistence type="predicted"/>
<dbReference type="Proteomes" id="UP000275368">
    <property type="component" value="Chromosome"/>
</dbReference>
<dbReference type="RefSeq" id="WP_232015957.1">
    <property type="nucleotide sequence ID" value="NZ_AP019308.1"/>
</dbReference>
<dbReference type="KEGG" id="pbk:Back11_46530"/>
<accession>A0A3G9JGX4</accession>
<dbReference type="PROSITE" id="PS51257">
    <property type="entry name" value="PROKAR_LIPOPROTEIN"/>
    <property type="match status" value="1"/>
</dbReference>
<evidence type="ECO:0000313" key="2">
    <source>
        <dbReference type="Proteomes" id="UP000275368"/>
    </source>
</evidence>
<gene>
    <name evidence="1" type="ORF">Back11_46530</name>
</gene>
<evidence type="ECO:0000313" key="1">
    <source>
        <dbReference type="EMBL" id="BBH23308.1"/>
    </source>
</evidence>
<dbReference type="EMBL" id="AP019308">
    <property type="protein sequence ID" value="BBH23308.1"/>
    <property type="molecule type" value="Genomic_DNA"/>
</dbReference>
<dbReference type="PANTHER" id="PTHR43405:SF1">
    <property type="entry name" value="GLYCOSYL HYDROLASE DIGH"/>
    <property type="match status" value="1"/>
</dbReference>
<dbReference type="Pfam" id="PF13200">
    <property type="entry name" value="DUF4015"/>
    <property type="match status" value="1"/>
</dbReference>
<dbReference type="Gene3D" id="3.20.20.80">
    <property type="entry name" value="Glycosidases"/>
    <property type="match status" value="1"/>
</dbReference>
<dbReference type="SUPFAM" id="SSF51445">
    <property type="entry name" value="(Trans)glycosidases"/>
    <property type="match status" value="1"/>
</dbReference>
<dbReference type="AlphaFoldDB" id="A0A3G9JGX4"/>
<organism evidence="1 2">
    <name type="scientific">Paenibacillus baekrokdamisoli</name>
    <dbReference type="NCBI Taxonomy" id="1712516"/>
    <lineage>
        <taxon>Bacteria</taxon>
        <taxon>Bacillati</taxon>
        <taxon>Bacillota</taxon>
        <taxon>Bacilli</taxon>
        <taxon>Bacillales</taxon>
        <taxon>Paenibacillaceae</taxon>
        <taxon>Paenibacillus</taxon>
    </lineage>
</organism>